<gene>
    <name evidence="3" type="ORF">FNV1828</name>
</gene>
<dbReference type="Pfam" id="PF01575">
    <property type="entry name" value="MaoC_dehydratas"/>
    <property type="match status" value="1"/>
</dbReference>
<evidence type="ECO:0000256" key="1">
    <source>
        <dbReference type="ARBA" id="ARBA00023239"/>
    </source>
</evidence>
<sequence length="134" mass="14731">MKFEDLRIGMFEEVGKTITEADIVNYAGLSLDINPIHLNNEYAKNSIFKERIAHGMLTSGLISAVLGTKLPGEGSIYLSQTLKFISPVKIGDTITAKAEIIDINPEKKIITIKTTCINQNKNIVIDGEAKVLKK</sequence>
<accession>Q7P7V9</accession>
<protein>
    <submittedName>
        <fullName evidence="3">3-hydroxybutyryl-CoA dehydratase</fullName>
        <ecNumber evidence="3">4.2.1.55</ecNumber>
    </submittedName>
</protein>
<dbReference type="AlphaFoldDB" id="Q7P7V9"/>
<evidence type="ECO:0000313" key="3">
    <source>
        <dbReference type="EMBL" id="EAA24959.1"/>
    </source>
</evidence>
<comment type="caution">
    <text evidence="3">The sequence shown here is derived from an EMBL/GenBank/DDBJ whole genome shotgun (WGS) entry which is preliminary data.</text>
</comment>
<dbReference type="EC" id="4.2.1.55" evidence="3"/>
<dbReference type="EMBL" id="AABF01000009">
    <property type="protein sequence ID" value="EAA24959.1"/>
    <property type="molecule type" value="Genomic_DNA"/>
</dbReference>
<name>Q7P7V9_FUSVC</name>
<dbReference type="InterPro" id="IPR029069">
    <property type="entry name" value="HotDog_dom_sf"/>
</dbReference>
<dbReference type="InterPro" id="IPR002539">
    <property type="entry name" value="MaoC-like_dom"/>
</dbReference>
<feature type="domain" description="MaoC-like" evidence="2">
    <location>
        <begin position="13"/>
        <end position="116"/>
    </location>
</feature>
<dbReference type="CDD" id="cd03449">
    <property type="entry name" value="R_hydratase"/>
    <property type="match status" value="1"/>
</dbReference>
<evidence type="ECO:0000259" key="2">
    <source>
        <dbReference type="Pfam" id="PF01575"/>
    </source>
</evidence>
<dbReference type="PANTHER" id="PTHR43437">
    <property type="entry name" value="HYDROXYACYL-THIOESTER DEHYDRATASE TYPE 2, MITOCHONDRIAL-RELATED"/>
    <property type="match status" value="1"/>
</dbReference>
<dbReference type="SUPFAM" id="SSF54637">
    <property type="entry name" value="Thioesterase/thiol ester dehydrase-isomerase"/>
    <property type="match status" value="1"/>
</dbReference>
<dbReference type="FunFam" id="3.10.129.10:FF:000042">
    <property type="entry name" value="MaoC domain protein dehydratase"/>
    <property type="match status" value="1"/>
</dbReference>
<proteinExistence type="predicted"/>
<dbReference type="Gene3D" id="3.10.129.10">
    <property type="entry name" value="Hotdog Thioesterase"/>
    <property type="match status" value="1"/>
</dbReference>
<dbReference type="PANTHER" id="PTHR43437:SF3">
    <property type="entry name" value="HYDROXYACYL-THIOESTER DEHYDRATASE TYPE 2, MITOCHONDRIAL"/>
    <property type="match status" value="1"/>
</dbReference>
<dbReference type="GO" id="GO:0006633">
    <property type="term" value="P:fatty acid biosynthetic process"/>
    <property type="evidence" value="ECO:0007669"/>
    <property type="project" value="TreeGrafter"/>
</dbReference>
<reference evidence="3 4" key="1">
    <citation type="journal article" date="2003" name="Genome Res.">
        <title>Genome analysis of F. nucleatum sub spp vincentii and its comparison with the genome of F. nucleatum ATCC 25586.</title>
        <authorList>
            <person name="Kapatral V."/>
            <person name="Ivanova N."/>
            <person name="Anderson I."/>
            <person name="Reznik G."/>
            <person name="Bhattacharyya A."/>
            <person name="Gardner W.L."/>
            <person name="Mikhailova N."/>
            <person name="Lapidus A."/>
            <person name="Larsen N."/>
            <person name="D'Souza M."/>
            <person name="Walunas T."/>
            <person name="Haselkorn R."/>
            <person name="Overbeek R."/>
            <person name="Kyrpides N."/>
        </authorList>
    </citation>
    <scope>NUCLEOTIDE SEQUENCE [LARGE SCALE GENOMIC DNA]</scope>
    <source>
        <strain evidence="3 4">ATCC 49256</strain>
    </source>
</reference>
<dbReference type="Proteomes" id="UP000006454">
    <property type="component" value="Unassembled WGS sequence"/>
</dbReference>
<dbReference type="GO" id="GO:0019171">
    <property type="term" value="F:(3R)-hydroxyacyl-[acyl-carrier-protein] dehydratase activity"/>
    <property type="evidence" value="ECO:0007669"/>
    <property type="project" value="TreeGrafter"/>
</dbReference>
<evidence type="ECO:0000313" key="4">
    <source>
        <dbReference type="Proteomes" id="UP000006454"/>
    </source>
</evidence>
<organism evidence="3 4">
    <name type="scientific">Fusobacterium vincentii ATCC 49256</name>
    <dbReference type="NCBI Taxonomy" id="209882"/>
    <lineage>
        <taxon>Bacteria</taxon>
        <taxon>Fusobacteriati</taxon>
        <taxon>Fusobacteriota</taxon>
        <taxon>Fusobacteriia</taxon>
        <taxon>Fusobacteriales</taxon>
        <taxon>Fusobacteriaceae</taxon>
        <taxon>Fusobacterium</taxon>
    </lineage>
</organism>
<dbReference type="InterPro" id="IPR050965">
    <property type="entry name" value="UPF0336/Enoyl-CoA_hydratase"/>
</dbReference>
<keyword evidence="1 3" id="KW-0456">Lyase</keyword>